<keyword evidence="3" id="KW-1185">Reference proteome</keyword>
<organism evidence="2 3">
    <name type="scientific">Dictyostelium discoideum</name>
    <name type="common">Social amoeba</name>
    <dbReference type="NCBI Taxonomy" id="44689"/>
    <lineage>
        <taxon>Eukaryota</taxon>
        <taxon>Amoebozoa</taxon>
        <taxon>Evosea</taxon>
        <taxon>Eumycetozoa</taxon>
        <taxon>Dictyostelia</taxon>
        <taxon>Dictyosteliales</taxon>
        <taxon>Dictyosteliaceae</taxon>
        <taxon>Dictyostelium</taxon>
    </lineage>
</organism>
<dbReference type="PaxDb" id="44689-DDB0185674"/>
<dbReference type="RefSeq" id="XP_638861.1">
    <property type="nucleotide sequence ID" value="XM_633769.1"/>
</dbReference>
<dbReference type="VEuPathDB" id="AmoebaDB:DDB_G0283785"/>
<evidence type="ECO:0000256" key="1">
    <source>
        <dbReference type="SAM" id="SignalP"/>
    </source>
</evidence>
<accession>Q54QL0</accession>
<dbReference type="STRING" id="44689.Q54QL0"/>
<keyword evidence="1" id="KW-0732">Signal</keyword>
<dbReference type="InParanoid" id="Q54QL0"/>
<comment type="caution">
    <text evidence="2">The sequence shown here is derived from an EMBL/GenBank/DDBJ whole genome shotgun (WGS) entry which is preliminary data.</text>
</comment>
<feature type="signal peptide" evidence="1">
    <location>
        <begin position="1"/>
        <end position="26"/>
    </location>
</feature>
<name>Q54QL0_DICDI</name>
<evidence type="ECO:0000313" key="3">
    <source>
        <dbReference type="Proteomes" id="UP000002195"/>
    </source>
</evidence>
<protein>
    <submittedName>
        <fullName evidence="2">Uncharacterized protein</fullName>
    </submittedName>
</protein>
<feature type="chain" id="PRO_5004250120" evidence="1">
    <location>
        <begin position="27"/>
        <end position="394"/>
    </location>
</feature>
<dbReference type="GeneID" id="8624259"/>
<reference evidence="2 3" key="1">
    <citation type="journal article" date="2005" name="Nature">
        <title>The genome of the social amoeba Dictyostelium discoideum.</title>
        <authorList>
            <consortium name="The Dictyostelium discoideum Sequencing Consortium"/>
            <person name="Eichinger L."/>
            <person name="Pachebat J.A."/>
            <person name="Glockner G."/>
            <person name="Rajandream M.A."/>
            <person name="Sucgang R."/>
            <person name="Berriman M."/>
            <person name="Song J."/>
            <person name="Olsen R."/>
            <person name="Szafranski K."/>
            <person name="Xu Q."/>
            <person name="Tunggal B."/>
            <person name="Kummerfeld S."/>
            <person name="Madera M."/>
            <person name="Konfortov B.A."/>
            <person name="Rivero F."/>
            <person name="Bankier A.T."/>
            <person name="Lehmann R."/>
            <person name="Hamlin N."/>
            <person name="Davies R."/>
            <person name="Gaudet P."/>
            <person name="Fey P."/>
            <person name="Pilcher K."/>
            <person name="Chen G."/>
            <person name="Saunders D."/>
            <person name="Sodergren E."/>
            <person name="Davis P."/>
            <person name="Kerhornou A."/>
            <person name="Nie X."/>
            <person name="Hall N."/>
            <person name="Anjard C."/>
            <person name="Hemphill L."/>
            <person name="Bason N."/>
            <person name="Farbrother P."/>
            <person name="Desany B."/>
            <person name="Just E."/>
            <person name="Morio T."/>
            <person name="Rost R."/>
            <person name="Churcher C."/>
            <person name="Cooper J."/>
            <person name="Haydock S."/>
            <person name="van Driessche N."/>
            <person name="Cronin A."/>
            <person name="Goodhead I."/>
            <person name="Muzny D."/>
            <person name="Mourier T."/>
            <person name="Pain A."/>
            <person name="Lu M."/>
            <person name="Harper D."/>
            <person name="Lindsay R."/>
            <person name="Hauser H."/>
            <person name="James K."/>
            <person name="Quiles M."/>
            <person name="Madan Babu M."/>
            <person name="Saito T."/>
            <person name="Buchrieser C."/>
            <person name="Wardroper A."/>
            <person name="Felder M."/>
            <person name="Thangavelu M."/>
            <person name="Johnson D."/>
            <person name="Knights A."/>
            <person name="Loulseged H."/>
            <person name="Mungall K."/>
            <person name="Oliver K."/>
            <person name="Price C."/>
            <person name="Quail M.A."/>
            <person name="Urushihara H."/>
            <person name="Hernandez J."/>
            <person name="Rabbinowitsch E."/>
            <person name="Steffen D."/>
            <person name="Sanders M."/>
            <person name="Ma J."/>
            <person name="Kohara Y."/>
            <person name="Sharp S."/>
            <person name="Simmonds M."/>
            <person name="Spiegler S."/>
            <person name="Tivey A."/>
            <person name="Sugano S."/>
            <person name="White B."/>
            <person name="Walker D."/>
            <person name="Woodward J."/>
            <person name="Winckler T."/>
            <person name="Tanaka Y."/>
            <person name="Shaulsky G."/>
            <person name="Schleicher M."/>
            <person name="Weinstock G."/>
            <person name="Rosenthal A."/>
            <person name="Cox E.C."/>
            <person name="Chisholm R.L."/>
            <person name="Gibbs R."/>
            <person name="Loomis W.F."/>
            <person name="Platzer M."/>
            <person name="Kay R.R."/>
            <person name="Williams J."/>
            <person name="Dear P.H."/>
            <person name="Noegel A.A."/>
            <person name="Barrell B."/>
            <person name="Kuspa A."/>
        </authorList>
    </citation>
    <scope>NUCLEOTIDE SEQUENCE [LARGE SCALE GENOMIC DNA]</scope>
    <source>
        <strain evidence="2 3">AX4</strain>
    </source>
</reference>
<proteinExistence type="predicted"/>
<dbReference type="AlphaFoldDB" id="Q54QL0"/>
<dbReference type="KEGG" id="ddi:DDB_G0283785"/>
<dbReference type="EMBL" id="AAFI02000057">
    <property type="protein sequence ID" value="EAL65507.1"/>
    <property type="molecule type" value="Genomic_DNA"/>
</dbReference>
<evidence type="ECO:0000313" key="2">
    <source>
        <dbReference type="EMBL" id="EAL65507.1"/>
    </source>
</evidence>
<gene>
    <name evidence="2" type="ORF">DDB_G0283785</name>
</gene>
<dbReference type="dictyBase" id="DDB_G0283785"/>
<dbReference type="Proteomes" id="UP000002195">
    <property type="component" value="Unassembled WGS sequence"/>
</dbReference>
<dbReference type="HOGENOM" id="CLU_701005_0_0_1"/>
<dbReference type="PhylomeDB" id="Q54QL0"/>
<sequence length="394" mass="44119">MKSNFLFNFFLLLFFINILKFGIVKSSNLICLNSISTKLAGSTISDYCTNELTVNLYSFSYSTVCNGTTLTQLTLSTILYNNKSLSYTELNCFETTLESLILNSILIHEDSFGVENQPAIADTITLSNVTFIDGRFTSLGNSLPFNTSTLNIFNLGTSNLLFIDFLAIKNLKTYYTINFNSLEPYPTYTNSLTSPDFKMEKITMALSNIPSFLNVVVDYLELLLVGTSFSSSQLSNLGTMTHVSALAFKSNSAIEYPTELGSANNSITTLTLTTPLLAYANYALPPNLALLYVSAGSNFNFNKRLPFSVFPSSLKSIFIGAIGIDSFSQVLPQTIEAIIKNINCRKFQSIQIEQFQIILWDQEIYQVLSITQTNSTYPNRMWIYWNNSRIILFI</sequence>